<feature type="repeat" description="WD" evidence="4">
    <location>
        <begin position="566"/>
        <end position="607"/>
    </location>
</feature>
<dbReference type="InterPro" id="IPR036322">
    <property type="entry name" value="WD40_repeat_dom_sf"/>
</dbReference>
<keyword evidence="3" id="KW-0833">Ubl conjugation pathway</keyword>
<evidence type="ECO:0000256" key="2">
    <source>
        <dbReference type="ARBA" id="ARBA00022737"/>
    </source>
</evidence>
<dbReference type="Proteomes" id="UP000606974">
    <property type="component" value="Unassembled WGS sequence"/>
</dbReference>
<name>A0A8H7AN62_9EURO</name>
<dbReference type="PANTHER" id="PTHR15622:SF2">
    <property type="entry name" value="U4_U6 SMALL NUCLEAR RIBONUCLEOPROTEIN PRP4"/>
    <property type="match status" value="1"/>
</dbReference>
<dbReference type="Pfam" id="PF00400">
    <property type="entry name" value="WD40"/>
    <property type="match status" value="7"/>
</dbReference>
<evidence type="ECO:0000256" key="1">
    <source>
        <dbReference type="ARBA" id="ARBA00022574"/>
    </source>
</evidence>
<dbReference type="InterPro" id="IPR011009">
    <property type="entry name" value="Kinase-like_dom_sf"/>
</dbReference>
<dbReference type="PROSITE" id="PS50082">
    <property type="entry name" value="WD_REPEATS_2"/>
    <property type="match status" value="7"/>
</dbReference>
<gene>
    <name evidence="6" type="ORF">GJ744_006315</name>
</gene>
<dbReference type="Gene3D" id="1.10.510.10">
    <property type="entry name" value="Transferase(Phosphotransferase) domain 1"/>
    <property type="match status" value="1"/>
</dbReference>
<protein>
    <recommendedName>
        <fullName evidence="5">Protein kinase domain-containing protein</fullName>
    </recommendedName>
</protein>
<evidence type="ECO:0000256" key="3">
    <source>
        <dbReference type="ARBA" id="ARBA00022786"/>
    </source>
</evidence>
<dbReference type="EMBL" id="JAACFV010000029">
    <property type="protein sequence ID" value="KAF7510469.1"/>
    <property type="molecule type" value="Genomic_DNA"/>
</dbReference>
<feature type="repeat" description="WD" evidence="4">
    <location>
        <begin position="608"/>
        <end position="640"/>
    </location>
</feature>
<dbReference type="PROSITE" id="PS50294">
    <property type="entry name" value="WD_REPEATS_REGION"/>
    <property type="match status" value="7"/>
</dbReference>
<dbReference type="CDD" id="cd00200">
    <property type="entry name" value="WD40"/>
    <property type="match status" value="1"/>
</dbReference>
<feature type="repeat" description="WD" evidence="4">
    <location>
        <begin position="398"/>
        <end position="439"/>
    </location>
</feature>
<evidence type="ECO:0000313" key="6">
    <source>
        <dbReference type="EMBL" id="KAF7510469.1"/>
    </source>
</evidence>
<feature type="repeat" description="WD" evidence="4">
    <location>
        <begin position="650"/>
        <end position="691"/>
    </location>
</feature>
<keyword evidence="2" id="KW-0677">Repeat</keyword>
<reference evidence="6" key="1">
    <citation type="submission" date="2020-02" db="EMBL/GenBank/DDBJ databases">
        <authorList>
            <person name="Palmer J.M."/>
        </authorList>
    </citation>
    <scope>NUCLEOTIDE SEQUENCE</scope>
    <source>
        <strain evidence="6">EPUS1.4</strain>
        <tissue evidence="6">Thallus</tissue>
    </source>
</reference>
<feature type="domain" description="Protein kinase" evidence="5">
    <location>
        <begin position="52"/>
        <end position="316"/>
    </location>
</feature>
<evidence type="ECO:0000256" key="4">
    <source>
        <dbReference type="PROSITE-ProRule" id="PRU00221"/>
    </source>
</evidence>
<dbReference type="InterPro" id="IPR015943">
    <property type="entry name" value="WD40/YVTN_repeat-like_dom_sf"/>
</dbReference>
<feature type="repeat" description="WD" evidence="4">
    <location>
        <begin position="440"/>
        <end position="481"/>
    </location>
</feature>
<keyword evidence="7" id="KW-1185">Reference proteome</keyword>
<dbReference type="SMART" id="SM00220">
    <property type="entry name" value="S_TKc"/>
    <property type="match status" value="1"/>
</dbReference>
<dbReference type="SUPFAM" id="SSF50978">
    <property type="entry name" value="WD40 repeat-like"/>
    <property type="match status" value="1"/>
</dbReference>
<dbReference type="InterPro" id="IPR051983">
    <property type="entry name" value="WSB_SOCS-box_domain"/>
</dbReference>
<keyword evidence="1 4" id="KW-0853">WD repeat</keyword>
<evidence type="ECO:0000259" key="5">
    <source>
        <dbReference type="PROSITE" id="PS50011"/>
    </source>
</evidence>
<dbReference type="GO" id="GO:0000209">
    <property type="term" value="P:protein polyubiquitination"/>
    <property type="evidence" value="ECO:0007669"/>
    <property type="project" value="TreeGrafter"/>
</dbReference>
<dbReference type="InterPro" id="IPR020472">
    <property type="entry name" value="WD40_PAC1"/>
</dbReference>
<feature type="repeat" description="WD" evidence="4">
    <location>
        <begin position="482"/>
        <end position="523"/>
    </location>
</feature>
<dbReference type="InterPro" id="IPR008271">
    <property type="entry name" value="Ser/Thr_kinase_AS"/>
</dbReference>
<dbReference type="PROSITE" id="PS50011">
    <property type="entry name" value="PROTEIN_KINASE_DOM"/>
    <property type="match status" value="1"/>
</dbReference>
<proteinExistence type="predicted"/>
<dbReference type="PANTHER" id="PTHR15622">
    <property type="entry name" value="WD40 REPEAT PROTEIN"/>
    <property type="match status" value="1"/>
</dbReference>
<comment type="caution">
    <text evidence="6">The sequence shown here is derived from an EMBL/GenBank/DDBJ whole genome shotgun (WGS) entry which is preliminary data.</text>
</comment>
<organism evidence="6 7">
    <name type="scientific">Endocarpon pusillum</name>
    <dbReference type="NCBI Taxonomy" id="364733"/>
    <lineage>
        <taxon>Eukaryota</taxon>
        <taxon>Fungi</taxon>
        <taxon>Dikarya</taxon>
        <taxon>Ascomycota</taxon>
        <taxon>Pezizomycotina</taxon>
        <taxon>Eurotiomycetes</taxon>
        <taxon>Chaetothyriomycetidae</taxon>
        <taxon>Verrucariales</taxon>
        <taxon>Verrucariaceae</taxon>
        <taxon>Endocarpon</taxon>
    </lineage>
</organism>
<accession>A0A8H7AN62</accession>
<dbReference type="SMART" id="SM00320">
    <property type="entry name" value="WD40"/>
    <property type="match status" value="7"/>
</dbReference>
<dbReference type="GO" id="GO:0004672">
    <property type="term" value="F:protein kinase activity"/>
    <property type="evidence" value="ECO:0007669"/>
    <property type="project" value="InterPro"/>
</dbReference>
<sequence length="702" mass="77612">MEVKSLIVNEFMSESANPVKSCKEFSTAHILNYGLVHDLFPTRRRVLEQETWKREEWLGQGGFGVVWSERCIHGGRKGELRAVKKVPKPKSGDYHRELEAIALFSHTKYERCFVKSFGWYDDEDSIFITMECLPDGDLHKYLSSPLPEEEGQHVIFQILEGIQCMHDNGFAHRDLKPSNILVVCKGPDWWVKIADFGISKRATEGLTELRTQIGTRAFAAPEVFSFQAANTLSNSYTNAVDIWSLSVITFLILTGNMPFEDLRQLFGYVIGNFTFPTEGLLANKVSTQGCDFVKCLMAPKAEDRPRVKESLQHPWLHCLVNAPETQREINTLESPPVPPDYFDPEPSASWSTQDQISIHETHNSMSVLDKRTALVYNETGLSISEPASQIYWKKLRTLKGHSSWVYSVTFSPDGRQIASASWDKTIQLWDSATGVAHNTLKGHSSSVYSVTFSPDGRQIASASWDKTIQLWDSATGVAHNTLKGHSSSVYSVTFSPDGRQIASASDDRTVRLWDSATGAAQGTLKGHSSGIYSVTFSPDGRQIASASDDKTVRLWDSATGVAHNTLKGHSSGIYNVTFSPDGRQIASASGDKTVRLWDSATGVAHNTLKGHSDKVHSIAFSPDGRQIASASWDKTVQLWDSATGVVCSTLEGHSNRVISVTFSPDGRQIASASGDATVGLWDSATGPVRSTRVSKFFKLFQW</sequence>
<dbReference type="Gene3D" id="2.130.10.10">
    <property type="entry name" value="YVTN repeat-like/Quinoprotein amine dehydrogenase"/>
    <property type="match status" value="4"/>
</dbReference>
<feature type="repeat" description="WD" evidence="4">
    <location>
        <begin position="524"/>
        <end position="565"/>
    </location>
</feature>
<dbReference type="OrthoDB" id="10252171at2759"/>
<dbReference type="Pfam" id="PF00069">
    <property type="entry name" value="Pkinase"/>
    <property type="match status" value="1"/>
</dbReference>
<dbReference type="InterPro" id="IPR001680">
    <property type="entry name" value="WD40_rpt"/>
</dbReference>
<evidence type="ECO:0000313" key="7">
    <source>
        <dbReference type="Proteomes" id="UP000606974"/>
    </source>
</evidence>
<dbReference type="PRINTS" id="PR00320">
    <property type="entry name" value="GPROTEINBRPT"/>
</dbReference>
<dbReference type="InterPro" id="IPR000719">
    <property type="entry name" value="Prot_kinase_dom"/>
</dbReference>
<dbReference type="GO" id="GO:0005524">
    <property type="term" value="F:ATP binding"/>
    <property type="evidence" value="ECO:0007669"/>
    <property type="project" value="InterPro"/>
</dbReference>
<dbReference type="AlphaFoldDB" id="A0A8H7AN62"/>
<dbReference type="PROSITE" id="PS00108">
    <property type="entry name" value="PROTEIN_KINASE_ST"/>
    <property type="match status" value="1"/>
</dbReference>
<dbReference type="SUPFAM" id="SSF56112">
    <property type="entry name" value="Protein kinase-like (PK-like)"/>
    <property type="match status" value="1"/>
</dbReference>